<dbReference type="EMBL" id="BAABUJ010000029">
    <property type="protein sequence ID" value="GAA5803604.1"/>
    <property type="molecule type" value="Genomic_DNA"/>
</dbReference>
<protein>
    <recommendedName>
        <fullName evidence="2">F-box domain-containing protein</fullName>
    </recommendedName>
</protein>
<evidence type="ECO:0000256" key="1">
    <source>
        <dbReference type="SAM" id="MobiDB-lite"/>
    </source>
</evidence>
<dbReference type="PROSITE" id="PS50181">
    <property type="entry name" value="FBOX"/>
    <property type="match status" value="1"/>
</dbReference>
<dbReference type="Proteomes" id="UP001476247">
    <property type="component" value="Unassembled WGS sequence"/>
</dbReference>
<keyword evidence="4" id="KW-1185">Reference proteome</keyword>
<evidence type="ECO:0000313" key="3">
    <source>
        <dbReference type="EMBL" id="GAA5803604.1"/>
    </source>
</evidence>
<evidence type="ECO:0000259" key="2">
    <source>
        <dbReference type="PROSITE" id="PS50181"/>
    </source>
</evidence>
<sequence length="278" mass="31991">MHILKIPDSIVINLIYYLGLKDILALGDSHTRLRDLVYKSPEVWNDGNLLFPIGDKSITDKFIQRVIPRITRHYGILELRMIELPLTWSGYLMIFDQFAHSVNRIEIKTNLDELKKLVHHLTIFAGNLAILQQNNKIPITFRQYAFDDEEEYSLALADSNYLGQRTLHNLNDQFACMKLDDPPFERLHDFRIVTTTCTNASNEATTMRQLELLASFLSGRPITINTHHNIPGSPIPTAFNSNKRQRENDQSTSSSKHSRHFSPQRQESLPLPSYSSFA</sequence>
<dbReference type="InterPro" id="IPR001810">
    <property type="entry name" value="F-box_dom"/>
</dbReference>
<gene>
    <name evidence="3" type="ORF">HPULCUR_009087</name>
</gene>
<proteinExistence type="predicted"/>
<feature type="region of interest" description="Disordered" evidence="1">
    <location>
        <begin position="225"/>
        <end position="278"/>
    </location>
</feature>
<feature type="compositionally biased region" description="Polar residues" evidence="1">
    <location>
        <begin position="263"/>
        <end position="278"/>
    </location>
</feature>
<organism evidence="3 4">
    <name type="scientific">Helicostylum pulchrum</name>
    <dbReference type="NCBI Taxonomy" id="562976"/>
    <lineage>
        <taxon>Eukaryota</taxon>
        <taxon>Fungi</taxon>
        <taxon>Fungi incertae sedis</taxon>
        <taxon>Mucoromycota</taxon>
        <taxon>Mucoromycotina</taxon>
        <taxon>Mucoromycetes</taxon>
        <taxon>Mucorales</taxon>
        <taxon>Mucorineae</taxon>
        <taxon>Mucoraceae</taxon>
        <taxon>Helicostylum</taxon>
    </lineage>
</organism>
<name>A0ABP9Y9E9_9FUNG</name>
<evidence type="ECO:0000313" key="4">
    <source>
        <dbReference type="Proteomes" id="UP001476247"/>
    </source>
</evidence>
<reference evidence="3 4" key="1">
    <citation type="submission" date="2024-04" db="EMBL/GenBank/DDBJ databases">
        <title>genome sequences of Mucor flavus KT1a and Helicostylum pulchrum KT1b strains isolation_sourced from the surface of a dry-aged beef.</title>
        <authorList>
            <person name="Toyotome T."/>
            <person name="Hosono M."/>
            <person name="Torimaru M."/>
            <person name="Fukuda K."/>
            <person name="Mikami N."/>
        </authorList>
    </citation>
    <scope>NUCLEOTIDE SEQUENCE [LARGE SCALE GENOMIC DNA]</scope>
    <source>
        <strain evidence="3 4">KT1b</strain>
    </source>
</reference>
<comment type="caution">
    <text evidence="3">The sequence shown here is derived from an EMBL/GenBank/DDBJ whole genome shotgun (WGS) entry which is preliminary data.</text>
</comment>
<feature type="domain" description="F-box" evidence="2">
    <location>
        <begin position="1"/>
        <end position="47"/>
    </location>
</feature>
<accession>A0ABP9Y9E9</accession>